<dbReference type="EMBL" id="MN740972">
    <property type="protein sequence ID" value="QHU20745.1"/>
    <property type="molecule type" value="Genomic_DNA"/>
</dbReference>
<sequence length="130" mass="14692">MKKQLPSVQRQSMEEATAEAEARPLDYEPASRAKYIRAMLRDIASWMAKGDSDEIIRERAKDFIEQYPELFKKIIARQDLSPIQQMLSMLDKMAQGSISQHQASIAVGKKLVDQYVTPSLNGNAAHKSEP</sequence>
<protein>
    <submittedName>
        <fullName evidence="2">Uncharacterized protein</fullName>
    </submittedName>
</protein>
<evidence type="ECO:0000256" key="1">
    <source>
        <dbReference type="SAM" id="MobiDB-lite"/>
    </source>
</evidence>
<proteinExistence type="predicted"/>
<evidence type="ECO:0000313" key="2">
    <source>
        <dbReference type="EMBL" id="QHU20745.1"/>
    </source>
</evidence>
<reference evidence="2" key="1">
    <citation type="journal article" date="2020" name="Nature">
        <title>Giant virus diversity and host interactions through global metagenomics.</title>
        <authorList>
            <person name="Schulz F."/>
            <person name="Roux S."/>
            <person name="Paez-Espino D."/>
            <person name="Jungbluth S."/>
            <person name="Walsh D.A."/>
            <person name="Denef V.J."/>
            <person name="McMahon K.D."/>
            <person name="Konstantinidis K.T."/>
            <person name="Eloe-Fadrosh E.A."/>
            <person name="Kyrpides N.C."/>
            <person name="Woyke T."/>
        </authorList>
    </citation>
    <scope>NUCLEOTIDE SEQUENCE</scope>
    <source>
        <strain evidence="2">GVMAG-S-3300013093-109</strain>
    </source>
</reference>
<name>A0A6C0KRW6_9ZZZZ</name>
<organism evidence="2">
    <name type="scientific">viral metagenome</name>
    <dbReference type="NCBI Taxonomy" id="1070528"/>
    <lineage>
        <taxon>unclassified sequences</taxon>
        <taxon>metagenomes</taxon>
        <taxon>organismal metagenomes</taxon>
    </lineage>
</organism>
<dbReference type="AlphaFoldDB" id="A0A6C0KRW6"/>
<feature type="compositionally biased region" description="Polar residues" evidence="1">
    <location>
        <begin position="1"/>
        <end position="11"/>
    </location>
</feature>
<feature type="region of interest" description="Disordered" evidence="1">
    <location>
        <begin position="1"/>
        <end position="22"/>
    </location>
</feature>
<accession>A0A6C0KRW6</accession>